<dbReference type="EMBL" id="JAFEUF010000134">
    <property type="protein sequence ID" value="MBM7056642.1"/>
    <property type="molecule type" value="Genomic_DNA"/>
</dbReference>
<protein>
    <submittedName>
        <fullName evidence="2">Uncharacterized protein</fullName>
    </submittedName>
</protein>
<proteinExistence type="predicted"/>
<accession>A0ABS2I0Y3</accession>
<gene>
    <name evidence="2" type="ORF">JS521_22890</name>
</gene>
<sequence>MPSASPRPAARRNDAPATGFGRPLGGPWLVPGHDGRLTAYVSVRGTILRWTQTAVGGDRWQGPEALPAKGVTHLSVVYGANRYAHFLGLRTRPTGDGWSRVDVMYATQYQTARPMTQWHTLGNPHKDIATAAEAGAPTGVVTPDGALHVCVPTGSGSLELRREDAKGAWGAWKSLPAAGATDAPAPAATSTGLVEILVPTRVSALYLRQAKSGAPLERGEEAGVVPVPGSATPLETAPGRITYYLTDAGAGGVVALRPGSWPLPLGGAPADGRIAALRTSLDGFDCTVLAVRGAAGTVNLGVCATEGEQSGVWWTDTAMRCQGDPSIARDGRGRVVVAALDTEGRLTAARQEDGQGLTLSDWRLI</sequence>
<comment type="caution">
    <text evidence="2">The sequence shown here is derived from an EMBL/GenBank/DDBJ whole genome shotgun (WGS) entry which is preliminary data.</text>
</comment>
<name>A0ABS2I0Y3_9ACTN</name>
<evidence type="ECO:0000313" key="3">
    <source>
        <dbReference type="Proteomes" id="UP000712045"/>
    </source>
</evidence>
<reference evidence="2 3" key="1">
    <citation type="submission" date="2021-02" db="EMBL/GenBank/DDBJ databases">
        <title>Genome Streptomyces sp. RHZ10.</title>
        <authorList>
            <person name="Besaury L."/>
        </authorList>
    </citation>
    <scope>NUCLEOTIDE SEQUENCE [LARGE SCALE GENOMIC DNA]</scope>
    <source>
        <strain evidence="2 3">RHZ10</strain>
    </source>
</reference>
<evidence type="ECO:0000256" key="1">
    <source>
        <dbReference type="SAM" id="MobiDB-lite"/>
    </source>
</evidence>
<dbReference type="SUPFAM" id="SSF89372">
    <property type="entry name" value="Fucose-specific lectin"/>
    <property type="match status" value="1"/>
</dbReference>
<dbReference type="Proteomes" id="UP000712045">
    <property type="component" value="Unassembled WGS sequence"/>
</dbReference>
<keyword evidence="3" id="KW-1185">Reference proteome</keyword>
<organism evidence="2 3">
    <name type="scientific">Streptomyces durocortorensis</name>
    <dbReference type="NCBI Taxonomy" id="2811104"/>
    <lineage>
        <taxon>Bacteria</taxon>
        <taxon>Bacillati</taxon>
        <taxon>Actinomycetota</taxon>
        <taxon>Actinomycetes</taxon>
        <taxon>Kitasatosporales</taxon>
        <taxon>Streptomycetaceae</taxon>
        <taxon>Streptomyces</taxon>
    </lineage>
</organism>
<feature type="region of interest" description="Disordered" evidence="1">
    <location>
        <begin position="1"/>
        <end position="25"/>
    </location>
</feature>
<evidence type="ECO:0000313" key="2">
    <source>
        <dbReference type="EMBL" id="MBM7056642.1"/>
    </source>
</evidence>
<dbReference type="RefSeq" id="WP_205084820.1">
    <property type="nucleotide sequence ID" value="NZ_JAFEUF010000134.1"/>
</dbReference>